<name>A0A3M7T7G0_BRAPC</name>
<evidence type="ECO:0000256" key="1">
    <source>
        <dbReference type="SAM" id="Phobius"/>
    </source>
</evidence>
<feature type="transmembrane region" description="Helical" evidence="1">
    <location>
        <begin position="15"/>
        <end position="36"/>
    </location>
</feature>
<evidence type="ECO:0000313" key="3">
    <source>
        <dbReference type="Proteomes" id="UP000276133"/>
    </source>
</evidence>
<organism evidence="2 3">
    <name type="scientific">Brachionus plicatilis</name>
    <name type="common">Marine rotifer</name>
    <name type="synonym">Brachionus muelleri</name>
    <dbReference type="NCBI Taxonomy" id="10195"/>
    <lineage>
        <taxon>Eukaryota</taxon>
        <taxon>Metazoa</taxon>
        <taxon>Spiralia</taxon>
        <taxon>Gnathifera</taxon>
        <taxon>Rotifera</taxon>
        <taxon>Eurotatoria</taxon>
        <taxon>Monogononta</taxon>
        <taxon>Pseudotrocha</taxon>
        <taxon>Ploima</taxon>
        <taxon>Brachionidae</taxon>
        <taxon>Brachionus</taxon>
    </lineage>
</organism>
<dbReference type="AlphaFoldDB" id="A0A3M7T7G0"/>
<dbReference type="InterPro" id="IPR012337">
    <property type="entry name" value="RNaseH-like_sf"/>
</dbReference>
<reference evidence="2 3" key="1">
    <citation type="journal article" date="2018" name="Sci. Rep.">
        <title>Genomic signatures of local adaptation to the degree of environmental predictability in rotifers.</title>
        <authorList>
            <person name="Franch-Gras L."/>
            <person name="Hahn C."/>
            <person name="Garcia-Roger E.M."/>
            <person name="Carmona M.J."/>
            <person name="Serra M."/>
            <person name="Gomez A."/>
        </authorList>
    </citation>
    <scope>NUCLEOTIDE SEQUENCE [LARGE SCALE GENOMIC DNA]</scope>
    <source>
        <strain evidence="2">HYR1</strain>
    </source>
</reference>
<dbReference type="SUPFAM" id="SSF53098">
    <property type="entry name" value="Ribonuclease H-like"/>
    <property type="match status" value="1"/>
</dbReference>
<comment type="caution">
    <text evidence="2">The sequence shown here is derived from an EMBL/GenBank/DDBJ whole genome shotgun (WGS) entry which is preliminary data.</text>
</comment>
<dbReference type="EMBL" id="REGN01000166">
    <property type="protein sequence ID" value="RNA43984.1"/>
    <property type="molecule type" value="Genomic_DNA"/>
</dbReference>
<gene>
    <name evidence="2" type="ORF">BpHYR1_032077</name>
</gene>
<sequence>MDIQTQIQIKSKLDLTFFMSSSFNLWIVFFGERFILSNIEIRWNSYFQMQKRAIKILKSLIALHDDILFENEHFEKGSIVINLLEPFNQSTLDLSGNSYNSCGQFYIIFDKLITYLDTKHKDQKYAEPKLTIELMKN</sequence>
<protein>
    <submittedName>
        <fullName evidence="2">Uncharacterized protein</fullName>
    </submittedName>
</protein>
<dbReference type="Proteomes" id="UP000276133">
    <property type="component" value="Unassembled WGS sequence"/>
</dbReference>
<accession>A0A3M7T7G0</accession>
<evidence type="ECO:0000313" key="2">
    <source>
        <dbReference type="EMBL" id="RNA43984.1"/>
    </source>
</evidence>
<keyword evidence="3" id="KW-1185">Reference proteome</keyword>
<keyword evidence="1" id="KW-0472">Membrane</keyword>
<keyword evidence="1" id="KW-0812">Transmembrane</keyword>
<dbReference type="OrthoDB" id="1607513at2759"/>
<proteinExistence type="predicted"/>
<keyword evidence="1" id="KW-1133">Transmembrane helix</keyword>